<dbReference type="RefSeq" id="WP_042227338.1">
    <property type="nucleotide sequence ID" value="NZ_CP026520.1"/>
</dbReference>
<evidence type="ECO:0000313" key="9">
    <source>
        <dbReference type="Proteomes" id="UP001527202"/>
    </source>
</evidence>
<evidence type="ECO:0000256" key="1">
    <source>
        <dbReference type="ARBA" id="ARBA00022801"/>
    </source>
</evidence>
<dbReference type="EMBL" id="CP026520">
    <property type="protein sequence ID" value="QAV19925.1"/>
    <property type="molecule type" value="Genomic_DNA"/>
</dbReference>
<feature type="short sequence motif" description="GXSXG" evidence="4">
    <location>
        <begin position="37"/>
        <end position="41"/>
    </location>
</feature>
<keyword evidence="2 4" id="KW-0442">Lipid degradation</keyword>
<keyword evidence="9" id="KW-1185">Reference proteome</keyword>
<dbReference type="AlphaFoldDB" id="A0A410WZP5"/>
<name>A0A410WZP5_9BACL</name>
<dbReference type="InterPro" id="IPR016035">
    <property type="entry name" value="Acyl_Trfase/lysoPLipase"/>
</dbReference>
<dbReference type="Gene3D" id="3.40.1090.10">
    <property type="entry name" value="Cytosolic phospholipase A2 catalytic domain"/>
    <property type="match status" value="2"/>
</dbReference>
<evidence type="ECO:0000256" key="2">
    <source>
        <dbReference type="ARBA" id="ARBA00022963"/>
    </source>
</evidence>
<dbReference type="Pfam" id="PF01734">
    <property type="entry name" value="Patatin"/>
    <property type="match status" value="1"/>
</dbReference>
<evidence type="ECO:0000256" key="3">
    <source>
        <dbReference type="ARBA" id="ARBA00023098"/>
    </source>
</evidence>
<dbReference type="InterPro" id="IPR002641">
    <property type="entry name" value="PNPLA_dom"/>
</dbReference>
<evidence type="ECO:0000313" key="7">
    <source>
        <dbReference type="EMBL" id="QAV19925.1"/>
    </source>
</evidence>
<dbReference type="KEGG" id="pchi:PC41400_20595"/>
<dbReference type="PANTHER" id="PTHR14226">
    <property type="entry name" value="NEUROPATHY TARGET ESTERASE/SWISS CHEESE D.MELANOGASTER"/>
    <property type="match status" value="1"/>
</dbReference>
<feature type="short sequence motif" description="DGA/G" evidence="4">
    <location>
        <begin position="160"/>
        <end position="162"/>
    </location>
</feature>
<dbReference type="CDD" id="cd07208">
    <property type="entry name" value="Pat_hypo_Ecoli_yjju_like"/>
    <property type="match status" value="1"/>
</dbReference>
<protein>
    <submittedName>
        <fullName evidence="7">Patatin family protein</fullName>
    </submittedName>
</protein>
<dbReference type="EMBL" id="JAMDMJ010000015">
    <property type="protein sequence ID" value="MCY9596753.1"/>
    <property type="molecule type" value="Genomic_DNA"/>
</dbReference>
<dbReference type="PROSITE" id="PS51635">
    <property type="entry name" value="PNPLA"/>
    <property type="match status" value="1"/>
</dbReference>
<feature type="active site" description="Nucleophile" evidence="4">
    <location>
        <position position="39"/>
    </location>
</feature>
<dbReference type="InterPro" id="IPR050301">
    <property type="entry name" value="NTE"/>
</dbReference>
<evidence type="ECO:0000313" key="6">
    <source>
        <dbReference type="EMBL" id="MCY9596753.1"/>
    </source>
</evidence>
<dbReference type="Pfam" id="PF19890">
    <property type="entry name" value="DUF6363"/>
    <property type="match status" value="1"/>
</dbReference>
<proteinExistence type="predicted"/>
<dbReference type="GeneID" id="95377195"/>
<feature type="short sequence motif" description="GXGXXG" evidence="4">
    <location>
        <begin position="10"/>
        <end position="15"/>
    </location>
</feature>
<dbReference type="Proteomes" id="UP000288943">
    <property type="component" value="Chromosome"/>
</dbReference>
<feature type="domain" description="PNPLA" evidence="5">
    <location>
        <begin position="6"/>
        <end position="173"/>
    </location>
</feature>
<dbReference type="GO" id="GO:0016787">
    <property type="term" value="F:hydrolase activity"/>
    <property type="evidence" value="ECO:0007669"/>
    <property type="project" value="UniProtKB-UniRule"/>
</dbReference>
<dbReference type="SUPFAM" id="SSF52151">
    <property type="entry name" value="FabD/lysophospholipase-like"/>
    <property type="match status" value="1"/>
</dbReference>
<keyword evidence="3 4" id="KW-0443">Lipid metabolism</keyword>
<gene>
    <name evidence="6" type="ORF">M5X16_13310</name>
    <name evidence="7" type="ORF">PC41400_20595</name>
</gene>
<keyword evidence="1 4" id="KW-0378">Hydrolase</keyword>
<accession>A0A410WZP5</accession>
<reference evidence="6 9" key="2">
    <citation type="submission" date="2022-05" db="EMBL/GenBank/DDBJ databases">
        <title>Genome Sequencing of Bee-Associated Microbes.</title>
        <authorList>
            <person name="Dunlap C."/>
        </authorList>
    </citation>
    <scope>NUCLEOTIDE SEQUENCE [LARGE SCALE GENOMIC DNA]</scope>
    <source>
        <strain evidence="6 9">NRRL B-23120</strain>
    </source>
</reference>
<evidence type="ECO:0000313" key="8">
    <source>
        <dbReference type="Proteomes" id="UP000288943"/>
    </source>
</evidence>
<sequence length="282" mass="31971">MASLGLVLEGGGMRGVYTAGVLEYLMEKDWYVPYVIGVSAGACNAASYLSRQPGRNKKVTIGFVTDRRYISYRNLIREKSIFGMDFIFDEIPNNLVPFDFQTFYGASHELVIGTTDALSGEAVFFRKNEAPEMSLSLIRASSSLPFVSQPVQYQERTLFDGGITAPIPIHQSMKDGNERNIVVLTRPKGYRKTPFKQQWLARRFYPSYPGLVRAMVERSLVYNRTLDEIERLEGEGKVIVIRPSTPFKVGRMEKDTSRLEALHDLGYKDAAEAKEKLREWLS</sequence>
<organism evidence="7 8">
    <name type="scientific">Paenibacillus chitinolyticus</name>
    <dbReference type="NCBI Taxonomy" id="79263"/>
    <lineage>
        <taxon>Bacteria</taxon>
        <taxon>Bacillati</taxon>
        <taxon>Bacillota</taxon>
        <taxon>Bacilli</taxon>
        <taxon>Bacillales</taxon>
        <taxon>Paenibacillaceae</taxon>
        <taxon>Paenibacillus</taxon>
    </lineage>
</organism>
<feature type="active site" description="Proton acceptor" evidence="4">
    <location>
        <position position="160"/>
    </location>
</feature>
<evidence type="ECO:0000256" key="4">
    <source>
        <dbReference type="PROSITE-ProRule" id="PRU01161"/>
    </source>
</evidence>
<dbReference type="Proteomes" id="UP001527202">
    <property type="component" value="Unassembled WGS sequence"/>
</dbReference>
<evidence type="ECO:0000259" key="5">
    <source>
        <dbReference type="PROSITE" id="PS51635"/>
    </source>
</evidence>
<dbReference type="OrthoDB" id="9802424at2"/>
<dbReference type="InterPro" id="IPR045943">
    <property type="entry name" value="DUF6363"/>
</dbReference>
<dbReference type="PANTHER" id="PTHR14226:SF25">
    <property type="entry name" value="PHOSPHOESTERASE"/>
    <property type="match status" value="1"/>
</dbReference>
<reference evidence="7 8" key="1">
    <citation type="submission" date="2018-01" db="EMBL/GenBank/DDBJ databases">
        <title>The whole genome sequencing and assembly of Paenibacillus chitinolyticus KCCM 41400 strain.</title>
        <authorList>
            <person name="Kim J.-Y."/>
            <person name="Park M.-K."/>
            <person name="Lee Y.-J."/>
            <person name="Yi H."/>
            <person name="Bahn Y.-S."/>
            <person name="Kim J.F."/>
            <person name="Lee D.-W."/>
        </authorList>
    </citation>
    <scope>NUCLEOTIDE SEQUENCE [LARGE SCALE GENOMIC DNA]</scope>
    <source>
        <strain evidence="7 8">KCCM 41400</strain>
    </source>
</reference>
<dbReference type="GO" id="GO:0016042">
    <property type="term" value="P:lipid catabolic process"/>
    <property type="evidence" value="ECO:0007669"/>
    <property type="project" value="UniProtKB-UniRule"/>
</dbReference>
<dbReference type="InterPro" id="IPR037483">
    <property type="entry name" value="YjjU-like"/>
</dbReference>